<reference evidence="1 2" key="1">
    <citation type="submission" date="2019-01" db="EMBL/GenBank/DDBJ databases">
        <authorList>
            <person name="Sayadi A."/>
        </authorList>
    </citation>
    <scope>NUCLEOTIDE SEQUENCE [LARGE SCALE GENOMIC DNA]</scope>
</reference>
<sequence length="51" mass="6265">MTYMLNNLEEFRIILDIFYFHGRKRILHRLSFLNRRYVCVHIDPILLLSAV</sequence>
<evidence type="ECO:0000313" key="2">
    <source>
        <dbReference type="Proteomes" id="UP000410492"/>
    </source>
</evidence>
<proteinExistence type="predicted"/>
<evidence type="ECO:0000313" key="1">
    <source>
        <dbReference type="EMBL" id="VEN60737.1"/>
    </source>
</evidence>
<dbReference type="Proteomes" id="UP000410492">
    <property type="component" value="Unassembled WGS sequence"/>
</dbReference>
<gene>
    <name evidence="1" type="ORF">CALMAC_LOCUS18332</name>
</gene>
<dbReference type="EMBL" id="CAACVG010012723">
    <property type="protein sequence ID" value="VEN60737.1"/>
    <property type="molecule type" value="Genomic_DNA"/>
</dbReference>
<organism evidence="1 2">
    <name type="scientific">Callosobruchus maculatus</name>
    <name type="common">Southern cowpea weevil</name>
    <name type="synonym">Pulse bruchid</name>
    <dbReference type="NCBI Taxonomy" id="64391"/>
    <lineage>
        <taxon>Eukaryota</taxon>
        <taxon>Metazoa</taxon>
        <taxon>Ecdysozoa</taxon>
        <taxon>Arthropoda</taxon>
        <taxon>Hexapoda</taxon>
        <taxon>Insecta</taxon>
        <taxon>Pterygota</taxon>
        <taxon>Neoptera</taxon>
        <taxon>Endopterygota</taxon>
        <taxon>Coleoptera</taxon>
        <taxon>Polyphaga</taxon>
        <taxon>Cucujiformia</taxon>
        <taxon>Chrysomeloidea</taxon>
        <taxon>Chrysomelidae</taxon>
        <taxon>Bruchinae</taxon>
        <taxon>Bruchini</taxon>
        <taxon>Callosobruchus</taxon>
    </lineage>
</organism>
<keyword evidence="2" id="KW-1185">Reference proteome</keyword>
<dbReference type="AlphaFoldDB" id="A0A653DLN5"/>
<protein>
    <submittedName>
        <fullName evidence="1">Uncharacterized protein</fullName>
    </submittedName>
</protein>
<name>A0A653DLN5_CALMS</name>
<accession>A0A653DLN5</accession>